<reference evidence="1 2" key="1">
    <citation type="submission" date="2017-10" db="EMBL/GenBank/DDBJ databases">
        <title>Extensive intraspecific genome diversity in a model arbuscular mycorrhizal fungus.</title>
        <authorList>
            <person name="Chen E.C.H."/>
            <person name="Morin E."/>
            <person name="Baudet D."/>
            <person name="Noel J."/>
            <person name="Ndikumana S."/>
            <person name="Charron P."/>
            <person name="St-Onge C."/>
            <person name="Giorgi J."/>
            <person name="Grigoriev I.V."/>
            <person name="Roux C."/>
            <person name="Martin F.M."/>
            <person name="Corradi N."/>
        </authorList>
    </citation>
    <scope>NUCLEOTIDE SEQUENCE [LARGE SCALE GENOMIC DNA]</scope>
    <source>
        <strain evidence="1 2">A1</strain>
    </source>
</reference>
<accession>A0A2N0QWS1</accession>
<dbReference type="EMBL" id="LLXH01002554">
    <property type="protein sequence ID" value="PKC55515.1"/>
    <property type="molecule type" value="Genomic_DNA"/>
</dbReference>
<evidence type="ECO:0000313" key="1">
    <source>
        <dbReference type="EMBL" id="PKC55515.1"/>
    </source>
</evidence>
<dbReference type="Proteomes" id="UP000232688">
    <property type="component" value="Unassembled WGS sequence"/>
</dbReference>
<protein>
    <submittedName>
        <fullName evidence="1">Uncharacterized protein</fullName>
    </submittedName>
</protein>
<reference evidence="1 2" key="2">
    <citation type="submission" date="2017-10" db="EMBL/GenBank/DDBJ databases">
        <title>Genome analyses suggest a sexual origin of heterokaryosis in a supposedly ancient asexual fungus.</title>
        <authorList>
            <person name="Corradi N."/>
            <person name="Sedzielewska K."/>
            <person name="Noel J."/>
            <person name="Charron P."/>
            <person name="Farinelli L."/>
            <person name="Marton T."/>
            <person name="Kruger M."/>
            <person name="Pelin A."/>
            <person name="Brachmann A."/>
            <person name="Corradi N."/>
        </authorList>
    </citation>
    <scope>NUCLEOTIDE SEQUENCE [LARGE SCALE GENOMIC DNA]</scope>
    <source>
        <strain evidence="1 2">A1</strain>
    </source>
</reference>
<organism evidence="1 2">
    <name type="scientific">Rhizophagus irregularis</name>
    <dbReference type="NCBI Taxonomy" id="588596"/>
    <lineage>
        <taxon>Eukaryota</taxon>
        <taxon>Fungi</taxon>
        <taxon>Fungi incertae sedis</taxon>
        <taxon>Mucoromycota</taxon>
        <taxon>Glomeromycotina</taxon>
        <taxon>Glomeromycetes</taxon>
        <taxon>Glomerales</taxon>
        <taxon>Glomeraceae</taxon>
        <taxon>Rhizophagus</taxon>
    </lineage>
</organism>
<evidence type="ECO:0000313" key="2">
    <source>
        <dbReference type="Proteomes" id="UP000232688"/>
    </source>
</evidence>
<proteinExistence type="predicted"/>
<name>A0A2N0QWS1_9GLOM</name>
<dbReference type="VEuPathDB" id="FungiDB:RhiirA1_475471"/>
<dbReference type="AlphaFoldDB" id="A0A2N0QWS1"/>
<comment type="caution">
    <text evidence="1">The sequence shown here is derived from an EMBL/GenBank/DDBJ whole genome shotgun (WGS) entry which is preliminary data.</text>
</comment>
<gene>
    <name evidence="1" type="ORF">RhiirA1_475471</name>
</gene>
<sequence>MIKHFWNGSITVFGIKRRFEHRNNCINESDEEIRNDFSNFVINTTYENGSAANSVDVRIRKIDKIDNEKVINGHASLSLRILFEYFQPQLIDGNLFFTVLIHFANVQMFRVVYVGARNNF</sequence>